<evidence type="ECO:0000313" key="9">
    <source>
        <dbReference type="EMBL" id="CAB3774491.1"/>
    </source>
</evidence>
<evidence type="ECO:0000256" key="3">
    <source>
        <dbReference type="ARBA" id="ARBA00022676"/>
    </source>
</evidence>
<feature type="transmembrane region" description="Helical" evidence="8">
    <location>
        <begin position="87"/>
        <end position="109"/>
    </location>
</feature>
<keyword evidence="10" id="KW-1185">Reference proteome</keyword>
<protein>
    <submittedName>
        <fullName evidence="9">Undecaprenyl phosphate-alpha-4-amino-4-deoxy-L-arabinose arabinosyl transferase</fullName>
        <ecNumber evidence="9">2.4.2.43</ecNumber>
    </submittedName>
</protein>
<evidence type="ECO:0000313" key="10">
    <source>
        <dbReference type="Proteomes" id="UP000494363"/>
    </source>
</evidence>
<dbReference type="EC" id="2.4.2.43" evidence="9"/>
<feature type="transmembrane region" description="Helical" evidence="8">
    <location>
        <begin position="37"/>
        <end position="55"/>
    </location>
</feature>
<keyword evidence="7 8" id="KW-0472">Membrane</keyword>
<evidence type="ECO:0000256" key="6">
    <source>
        <dbReference type="ARBA" id="ARBA00022989"/>
    </source>
</evidence>
<evidence type="ECO:0000256" key="4">
    <source>
        <dbReference type="ARBA" id="ARBA00022679"/>
    </source>
</evidence>
<dbReference type="EMBL" id="CADIKH010000123">
    <property type="protein sequence ID" value="CAB3774491.1"/>
    <property type="molecule type" value="Genomic_DNA"/>
</dbReference>
<keyword evidence="2" id="KW-1003">Cell membrane</keyword>
<keyword evidence="5 8" id="KW-0812">Transmembrane</keyword>
<proteinExistence type="predicted"/>
<comment type="subcellular location">
    <subcellularLocation>
        <location evidence="1">Cell membrane</location>
        <topology evidence="1">Multi-pass membrane protein</topology>
    </subcellularLocation>
</comment>
<accession>A0A6J5F9L9</accession>
<dbReference type="InterPro" id="IPR050297">
    <property type="entry name" value="LipidA_mod_glycosyltrf_83"/>
</dbReference>
<feature type="transmembrane region" description="Helical" evidence="8">
    <location>
        <begin position="238"/>
        <end position="255"/>
    </location>
</feature>
<evidence type="ECO:0000256" key="8">
    <source>
        <dbReference type="SAM" id="Phobius"/>
    </source>
</evidence>
<dbReference type="GO" id="GO:0005886">
    <property type="term" value="C:plasma membrane"/>
    <property type="evidence" value="ECO:0007669"/>
    <property type="project" value="UniProtKB-SubCell"/>
</dbReference>
<keyword evidence="3 9" id="KW-0328">Glycosyltransferase</keyword>
<evidence type="ECO:0000256" key="7">
    <source>
        <dbReference type="ARBA" id="ARBA00023136"/>
    </source>
</evidence>
<dbReference type="AlphaFoldDB" id="A0A6J5F9L9"/>
<organism evidence="9 10">
    <name type="scientific">Paraburkholderia humisilvae</name>
    <dbReference type="NCBI Taxonomy" id="627669"/>
    <lineage>
        <taxon>Bacteria</taxon>
        <taxon>Pseudomonadati</taxon>
        <taxon>Pseudomonadota</taxon>
        <taxon>Betaproteobacteria</taxon>
        <taxon>Burkholderiales</taxon>
        <taxon>Burkholderiaceae</taxon>
        <taxon>Paraburkholderia</taxon>
    </lineage>
</organism>
<feature type="transmembrane region" description="Helical" evidence="8">
    <location>
        <begin position="146"/>
        <end position="165"/>
    </location>
</feature>
<name>A0A6J5F9L9_9BURK</name>
<dbReference type="GO" id="GO:0010041">
    <property type="term" value="P:response to iron(III) ion"/>
    <property type="evidence" value="ECO:0007669"/>
    <property type="project" value="TreeGrafter"/>
</dbReference>
<feature type="transmembrane region" description="Helical" evidence="8">
    <location>
        <begin position="6"/>
        <end position="25"/>
    </location>
</feature>
<feature type="transmembrane region" description="Helical" evidence="8">
    <location>
        <begin position="121"/>
        <end position="140"/>
    </location>
</feature>
<dbReference type="PANTHER" id="PTHR33908">
    <property type="entry name" value="MANNOSYLTRANSFERASE YKCB-RELATED"/>
    <property type="match status" value="1"/>
</dbReference>
<feature type="transmembrane region" description="Helical" evidence="8">
    <location>
        <begin position="177"/>
        <end position="195"/>
    </location>
</feature>
<evidence type="ECO:0000256" key="5">
    <source>
        <dbReference type="ARBA" id="ARBA00022692"/>
    </source>
</evidence>
<gene>
    <name evidence="9" type="primary">arnT_3</name>
    <name evidence="9" type="ORF">LMG29542_07868</name>
</gene>
<dbReference type="Proteomes" id="UP000494363">
    <property type="component" value="Unassembled WGS sequence"/>
</dbReference>
<feature type="transmembrane region" description="Helical" evidence="8">
    <location>
        <begin position="211"/>
        <end position="231"/>
    </location>
</feature>
<dbReference type="PANTHER" id="PTHR33908:SF3">
    <property type="entry name" value="UNDECAPRENYL PHOSPHATE-ALPHA-4-AMINO-4-DEOXY-L-ARABINOSE ARABINOSYL TRANSFERASE"/>
    <property type="match status" value="1"/>
</dbReference>
<evidence type="ECO:0000256" key="1">
    <source>
        <dbReference type="ARBA" id="ARBA00004651"/>
    </source>
</evidence>
<dbReference type="GO" id="GO:0103015">
    <property type="term" value="F:4-amino-4-deoxy-L-arabinose transferase activity"/>
    <property type="evidence" value="ECO:0007669"/>
    <property type="project" value="UniProtKB-EC"/>
</dbReference>
<evidence type="ECO:0000256" key="2">
    <source>
        <dbReference type="ARBA" id="ARBA00022475"/>
    </source>
</evidence>
<reference evidence="9 10" key="1">
    <citation type="submission" date="2020-04" db="EMBL/GenBank/DDBJ databases">
        <authorList>
            <person name="De Canck E."/>
        </authorList>
    </citation>
    <scope>NUCLEOTIDE SEQUENCE [LARGE SCALE GENOMIC DNA]</scope>
    <source>
        <strain evidence="9 10">LMG 29542</strain>
    </source>
</reference>
<sequence>MGLAMISKGLVGPIVPIGTLIVYSLVSRDWALWKRLYVVRGTLIFAIVAMPWFMLAQRANPEFIHYFFVVQQFERYLTPAQHRPGPIYYFVPVLLIGFLPWLSVCCQSVRQALRTPRQTNGFATATMLLVWSAFTFVFFSVSHSKLIPYTLPISPALALMIGAYLPNVTVLQWRRHLLGHLVLLAVAAYGAHFLTRMSDAKNPEELYNECLLWIYAALAACFVFTLVALWANQCLRSVPASIVVFALGWFAFGMHRRQRPRSVRPPQLRCAAGASDQGRTRDAATRHTFLLGQRSRPCTAILYRPYHDHGPAH</sequence>
<dbReference type="GO" id="GO:0009103">
    <property type="term" value="P:lipopolysaccharide biosynthetic process"/>
    <property type="evidence" value="ECO:0007669"/>
    <property type="project" value="UniProtKB-ARBA"/>
</dbReference>
<keyword evidence="6 8" id="KW-1133">Transmembrane helix</keyword>
<keyword evidence="4 9" id="KW-0808">Transferase</keyword>